<keyword evidence="2" id="KW-0158">Chromosome</keyword>
<evidence type="ECO:0000313" key="12">
    <source>
        <dbReference type="Proteomes" id="UP001303046"/>
    </source>
</evidence>
<dbReference type="EMBL" id="JAVFWL010000004">
    <property type="protein sequence ID" value="KAK6748303.1"/>
    <property type="molecule type" value="Genomic_DNA"/>
</dbReference>
<dbReference type="Gene3D" id="2.170.270.10">
    <property type="entry name" value="SET domain"/>
    <property type="match status" value="1"/>
</dbReference>
<evidence type="ECO:0000256" key="2">
    <source>
        <dbReference type="ARBA" id="ARBA00022454"/>
    </source>
</evidence>
<dbReference type="SMART" id="SM00508">
    <property type="entry name" value="PostSET"/>
    <property type="match status" value="1"/>
</dbReference>
<dbReference type="InterPro" id="IPR001214">
    <property type="entry name" value="SET_dom"/>
</dbReference>
<protein>
    <recommendedName>
        <fullName evidence="13">SET domain protein</fullName>
    </recommendedName>
</protein>
<dbReference type="InterPro" id="IPR003616">
    <property type="entry name" value="Post-SET_dom"/>
</dbReference>
<accession>A0ABR1DCS0</accession>
<keyword evidence="7" id="KW-0862">Zinc</keyword>
<dbReference type="SUPFAM" id="SSF82199">
    <property type="entry name" value="SET domain"/>
    <property type="match status" value="1"/>
</dbReference>
<proteinExistence type="predicted"/>
<dbReference type="InterPro" id="IPR046341">
    <property type="entry name" value="SET_dom_sf"/>
</dbReference>
<evidence type="ECO:0000256" key="3">
    <source>
        <dbReference type="ARBA" id="ARBA00022603"/>
    </source>
</evidence>
<dbReference type="PANTHER" id="PTHR46223">
    <property type="entry name" value="HISTONE-LYSINE N-METHYLTRANSFERASE SUV39H"/>
    <property type="match status" value="1"/>
</dbReference>
<keyword evidence="6" id="KW-0479">Metal-binding</keyword>
<reference evidence="11 12" key="1">
    <citation type="submission" date="2023-08" db="EMBL/GenBank/DDBJ databases">
        <title>A Necator americanus chromosomal reference genome.</title>
        <authorList>
            <person name="Ilik V."/>
            <person name="Petrzelkova K.J."/>
            <person name="Pardy F."/>
            <person name="Fuh T."/>
            <person name="Niatou-Singa F.S."/>
            <person name="Gouil Q."/>
            <person name="Baker L."/>
            <person name="Ritchie M.E."/>
            <person name="Jex A.R."/>
            <person name="Gazzola D."/>
            <person name="Li H."/>
            <person name="Toshio Fujiwara R."/>
            <person name="Zhan B."/>
            <person name="Aroian R.V."/>
            <person name="Pafco B."/>
            <person name="Schwarz E.M."/>
        </authorList>
    </citation>
    <scope>NUCLEOTIDE SEQUENCE [LARGE SCALE GENOMIC DNA]</scope>
    <source>
        <strain evidence="11 12">Aroian</strain>
        <tissue evidence="11">Whole animal</tissue>
    </source>
</reference>
<evidence type="ECO:0000256" key="6">
    <source>
        <dbReference type="ARBA" id="ARBA00022723"/>
    </source>
</evidence>
<dbReference type="PROSITE" id="PS50868">
    <property type="entry name" value="POST_SET"/>
    <property type="match status" value="1"/>
</dbReference>
<feature type="domain" description="SET" evidence="8">
    <location>
        <begin position="107"/>
        <end position="229"/>
    </location>
</feature>
<dbReference type="InterPro" id="IPR007728">
    <property type="entry name" value="Pre-SET_dom"/>
</dbReference>
<keyword evidence="5" id="KW-0949">S-adenosyl-L-methionine</keyword>
<evidence type="ECO:0000256" key="7">
    <source>
        <dbReference type="ARBA" id="ARBA00022833"/>
    </source>
</evidence>
<dbReference type="Pfam" id="PF00856">
    <property type="entry name" value="SET"/>
    <property type="match status" value="1"/>
</dbReference>
<dbReference type="Pfam" id="PF05033">
    <property type="entry name" value="Pre-SET"/>
    <property type="match status" value="1"/>
</dbReference>
<evidence type="ECO:0000256" key="1">
    <source>
        <dbReference type="ARBA" id="ARBA00004286"/>
    </source>
</evidence>
<evidence type="ECO:0000259" key="10">
    <source>
        <dbReference type="PROSITE" id="PS50868"/>
    </source>
</evidence>
<dbReference type="PROSITE" id="PS50867">
    <property type="entry name" value="PRE_SET"/>
    <property type="match status" value="1"/>
</dbReference>
<keyword evidence="3" id="KW-0489">Methyltransferase</keyword>
<keyword evidence="12" id="KW-1185">Reference proteome</keyword>
<dbReference type="PANTHER" id="PTHR46223:SF3">
    <property type="entry name" value="HISTONE-LYSINE N-METHYLTRANSFERASE SET-23"/>
    <property type="match status" value="1"/>
</dbReference>
<evidence type="ECO:0008006" key="13">
    <source>
        <dbReference type="Google" id="ProtNLM"/>
    </source>
</evidence>
<organism evidence="11 12">
    <name type="scientific">Necator americanus</name>
    <name type="common">Human hookworm</name>
    <dbReference type="NCBI Taxonomy" id="51031"/>
    <lineage>
        <taxon>Eukaryota</taxon>
        <taxon>Metazoa</taxon>
        <taxon>Ecdysozoa</taxon>
        <taxon>Nematoda</taxon>
        <taxon>Chromadorea</taxon>
        <taxon>Rhabditida</taxon>
        <taxon>Rhabditina</taxon>
        <taxon>Rhabditomorpha</taxon>
        <taxon>Strongyloidea</taxon>
        <taxon>Ancylostomatidae</taxon>
        <taxon>Bunostominae</taxon>
        <taxon>Necator</taxon>
    </lineage>
</organism>
<dbReference type="InterPro" id="IPR050973">
    <property type="entry name" value="H3K9_Histone-Lys_N-MTase"/>
</dbReference>
<keyword evidence="4" id="KW-0808">Transferase</keyword>
<evidence type="ECO:0000259" key="9">
    <source>
        <dbReference type="PROSITE" id="PS50867"/>
    </source>
</evidence>
<gene>
    <name evidence="11" type="primary">Necator_chrIV.g14412</name>
    <name evidence="11" type="ORF">RB195_001118</name>
</gene>
<evidence type="ECO:0000313" key="11">
    <source>
        <dbReference type="EMBL" id="KAK6748303.1"/>
    </source>
</evidence>
<sequence length="260" mass="28853">MKGYRAKHYTADYKKIGMNFEYVATNVPGPNTDTGAWELLACCDCTSECSAEQKCTCLLGAEDNYSINGLFLEKSSGAPILECHRECSCSTWDKPCRNRVVQRGVNVLLEVYKCSDEKGFGVRAAEPIPEQTFICEYAGEVLDKEEVEERAMFKHDHNYTLTVQEHGAGGVITTFIDPRRRGNLARFINHGCQPNLSMAIVRIGYTVPHIALFSNRQIHVGEELCYDYGVSALGGTERKRCLCGSTGCRGYLPMSSTASE</sequence>
<comment type="caution">
    <text evidence="11">The sequence shown here is derived from an EMBL/GenBank/DDBJ whole genome shotgun (WGS) entry which is preliminary data.</text>
</comment>
<evidence type="ECO:0000256" key="4">
    <source>
        <dbReference type="ARBA" id="ARBA00022679"/>
    </source>
</evidence>
<name>A0ABR1DCS0_NECAM</name>
<evidence type="ECO:0000259" key="8">
    <source>
        <dbReference type="PROSITE" id="PS50280"/>
    </source>
</evidence>
<dbReference type="Proteomes" id="UP001303046">
    <property type="component" value="Unassembled WGS sequence"/>
</dbReference>
<dbReference type="PROSITE" id="PS50280">
    <property type="entry name" value="SET"/>
    <property type="match status" value="1"/>
</dbReference>
<dbReference type="SMART" id="SM00317">
    <property type="entry name" value="SET"/>
    <property type="match status" value="1"/>
</dbReference>
<feature type="domain" description="Post-SET" evidence="10">
    <location>
        <begin position="237"/>
        <end position="253"/>
    </location>
</feature>
<feature type="domain" description="Pre-SET" evidence="9">
    <location>
        <begin position="41"/>
        <end position="104"/>
    </location>
</feature>
<evidence type="ECO:0000256" key="5">
    <source>
        <dbReference type="ARBA" id="ARBA00022691"/>
    </source>
</evidence>
<comment type="subcellular location">
    <subcellularLocation>
        <location evidence="1">Chromosome</location>
    </subcellularLocation>
</comment>